<evidence type="ECO:0000256" key="1">
    <source>
        <dbReference type="SAM" id="MobiDB-lite"/>
    </source>
</evidence>
<dbReference type="AlphaFoldDB" id="A0A2I0VYC9"/>
<evidence type="ECO:0000313" key="2">
    <source>
        <dbReference type="EMBL" id="PKU68406.1"/>
    </source>
</evidence>
<feature type="region of interest" description="Disordered" evidence="1">
    <location>
        <begin position="1"/>
        <end position="24"/>
    </location>
</feature>
<reference evidence="2 3" key="2">
    <citation type="journal article" date="2017" name="Nature">
        <title>The Apostasia genome and the evolution of orchids.</title>
        <authorList>
            <person name="Zhang G.Q."/>
            <person name="Liu K.W."/>
            <person name="Li Z."/>
            <person name="Lohaus R."/>
            <person name="Hsiao Y.Y."/>
            <person name="Niu S.C."/>
            <person name="Wang J.Y."/>
            <person name="Lin Y.C."/>
            <person name="Xu Q."/>
            <person name="Chen L.J."/>
            <person name="Yoshida K."/>
            <person name="Fujiwara S."/>
            <person name="Wang Z.W."/>
            <person name="Zhang Y.Q."/>
            <person name="Mitsuda N."/>
            <person name="Wang M."/>
            <person name="Liu G.H."/>
            <person name="Pecoraro L."/>
            <person name="Huang H.X."/>
            <person name="Xiao X.J."/>
            <person name="Lin M."/>
            <person name="Wu X.Y."/>
            <person name="Wu W.L."/>
            <person name="Chen Y.Y."/>
            <person name="Chang S.B."/>
            <person name="Sakamoto S."/>
            <person name="Ohme-Takagi M."/>
            <person name="Yagi M."/>
            <person name="Zeng S.J."/>
            <person name="Shen C.Y."/>
            <person name="Yeh C.M."/>
            <person name="Luo Y.B."/>
            <person name="Tsai W.C."/>
            <person name="Van de Peer Y."/>
            <person name="Liu Z.J."/>
        </authorList>
    </citation>
    <scope>NUCLEOTIDE SEQUENCE [LARGE SCALE GENOMIC DNA]</scope>
    <source>
        <tissue evidence="2">The whole plant</tissue>
    </source>
</reference>
<accession>A0A2I0VYC9</accession>
<evidence type="ECO:0000313" key="3">
    <source>
        <dbReference type="Proteomes" id="UP000233837"/>
    </source>
</evidence>
<protein>
    <submittedName>
        <fullName evidence="2">Uncharacterized protein</fullName>
    </submittedName>
</protein>
<reference evidence="2 3" key="1">
    <citation type="journal article" date="2016" name="Sci. Rep.">
        <title>The Dendrobium catenatum Lindl. genome sequence provides insights into polysaccharide synthase, floral development and adaptive evolution.</title>
        <authorList>
            <person name="Zhang G.Q."/>
            <person name="Xu Q."/>
            <person name="Bian C."/>
            <person name="Tsai W.C."/>
            <person name="Yeh C.M."/>
            <person name="Liu K.W."/>
            <person name="Yoshida K."/>
            <person name="Zhang L.S."/>
            <person name="Chang S.B."/>
            <person name="Chen F."/>
            <person name="Shi Y."/>
            <person name="Su Y.Y."/>
            <person name="Zhang Y.Q."/>
            <person name="Chen L.J."/>
            <person name="Yin Y."/>
            <person name="Lin M."/>
            <person name="Huang H."/>
            <person name="Deng H."/>
            <person name="Wang Z.W."/>
            <person name="Zhu S.L."/>
            <person name="Zhao X."/>
            <person name="Deng C."/>
            <person name="Niu S.C."/>
            <person name="Huang J."/>
            <person name="Wang M."/>
            <person name="Liu G.H."/>
            <person name="Yang H.J."/>
            <person name="Xiao X.J."/>
            <person name="Hsiao Y.Y."/>
            <person name="Wu W.L."/>
            <person name="Chen Y.Y."/>
            <person name="Mitsuda N."/>
            <person name="Ohme-Takagi M."/>
            <person name="Luo Y.B."/>
            <person name="Van de Peer Y."/>
            <person name="Liu Z.J."/>
        </authorList>
    </citation>
    <scope>NUCLEOTIDE SEQUENCE [LARGE SCALE GENOMIC DNA]</scope>
    <source>
        <tissue evidence="2">The whole plant</tissue>
    </source>
</reference>
<name>A0A2I0VYC9_9ASPA</name>
<dbReference type="EMBL" id="KZ503099">
    <property type="protein sequence ID" value="PKU68406.1"/>
    <property type="molecule type" value="Genomic_DNA"/>
</dbReference>
<keyword evidence="3" id="KW-1185">Reference proteome</keyword>
<sequence>MLEPAQEGPAGPGPTQVYTRRRRKQEEEGGGQVLHWIYLVLVRNTWKSKCFLSNWENTKKLSPFTDEGIKAECTGPGGQELCPTRPGSPLFSGHYWHPLPLSRADPLSVCKAPKELSLSVSLGSEKARRRTRTLSLCRSRFAPARGAEAPLSHKKPKLPLSPSGLFAKPRETERLPSLASLDRKLQPNAFTHLSIVRAELLPPQSLSHWHDSDGLPSLLVLLFASLIAEATLTPSLVYVT</sequence>
<dbReference type="Proteomes" id="UP000233837">
    <property type="component" value="Unassembled WGS sequence"/>
</dbReference>
<gene>
    <name evidence="2" type="ORF">MA16_Dca019181</name>
</gene>
<proteinExistence type="predicted"/>
<organism evidence="2 3">
    <name type="scientific">Dendrobium catenatum</name>
    <dbReference type="NCBI Taxonomy" id="906689"/>
    <lineage>
        <taxon>Eukaryota</taxon>
        <taxon>Viridiplantae</taxon>
        <taxon>Streptophyta</taxon>
        <taxon>Embryophyta</taxon>
        <taxon>Tracheophyta</taxon>
        <taxon>Spermatophyta</taxon>
        <taxon>Magnoliopsida</taxon>
        <taxon>Liliopsida</taxon>
        <taxon>Asparagales</taxon>
        <taxon>Orchidaceae</taxon>
        <taxon>Epidendroideae</taxon>
        <taxon>Malaxideae</taxon>
        <taxon>Dendrobiinae</taxon>
        <taxon>Dendrobium</taxon>
    </lineage>
</organism>